<evidence type="ECO:0000313" key="2">
    <source>
        <dbReference type="Proteomes" id="UP001549749"/>
    </source>
</evidence>
<organism evidence="1 2">
    <name type="scientific">Chitinophaga defluvii</name>
    <dbReference type="NCBI Taxonomy" id="3163343"/>
    <lineage>
        <taxon>Bacteria</taxon>
        <taxon>Pseudomonadati</taxon>
        <taxon>Bacteroidota</taxon>
        <taxon>Chitinophagia</taxon>
        <taxon>Chitinophagales</taxon>
        <taxon>Chitinophagaceae</taxon>
        <taxon>Chitinophaga</taxon>
    </lineage>
</organism>
<evidence type="ECO:0000313" key="1">
    <source>
        <dbReference type="EMBL" id="MET6996993.1"/>
    </source>
</evidence>
<name>A0ABV2T1U2_9BACT</name>
<dbReference type="PROSITE" id="PS51257">
    <property type="entry name" value="PROKAR_LIPOPROTEIN"/>
    <property type="match status" value="1"/>
</dbReference>
<comment type="caution">
    <text evidence="1">The sequence shown here is derived from an EMBL/GenBank/DDBJ whole genome shotgun (WGS) entry which is preliminary data.</text>
</comment>
<gene>
    <name evidence="1" type="ORF">ABR189_06420</name>
</gene>
<proteinExistence type="predicted"/>
<dbReference type="RefSeq" id="WP_354659634.1">
    <property type="nucleotide sequence ID" value="NZ_JBEXAC010000001.1"/>
</dbReference>
<reference evidence="1 2" key="1">
    <citation type="submission" date="2024-06" db="EMBL/GenBank/DDBJ databases">
        <title>Chitinophaga defluvii sp. nov., isolated from municipal sewage.</title>
        <authorList>
            <person name="Zhang L."/>
        </authorList>
    </citation>
    <scope>NUCLEOTIDE SEQUENCE [LARGE SCALE GENOMIC DNA]</scope>
    <source>
        <strain evidence="1 2">H8</strain>
    </source>
</reference>
<accession>A0ABV2T1U2</accession>
<protein>
    <submittedName>
        <fullName evidence="1">Uncharacterized protein</fullName>
    </submittedName>
</protein>
<dbReference type="EMBL" id="JBEXAC010000001">
    <property type="protein sequence ID" value="MET6996993.1"/>
    <property type="molecule type" value="Genomic_DNA"/>
</dbReference>
<sequence length="395" mass="44444">MYKLLIRYAIAAGLLLGMAACSKVEYTRIDAPAYLRVFNNLNYSIGLANKDQRQPFLTMLIDPVMDADGIPAGAAIVGDFLDQRDWYAPPYPSHVGSSTSVNNPEYPGKENVLVGPVLNGFDLSSWAQIPSGKHRFMFMYRPRNTVPFGQLEAKLRNIVLLDTTITLIEKEVYTMHILQKDFETKENGILVRKEQFHKLPLSDSMMYVNFYNMSAKGFWNSDDNRKPTYNIGALLNNGIKDHANVWYSLFKGNSLSSPLPAYQFRFLTAIHRNTSSDSVATYFSIPLFADSASNGIHTGVWQRFSVMAVGMDPSTNPYNDNANNTYGNYGIITCYNNGLDKPVSERKAWMLPNMLVNIHSGVYNPRSFATVNTIEIVNGVAYLTTIQRKYPPPVY</sequence>
<keyword evidence="2" id="KW-1185">Reference proteome</keyword>
<dbReference type="Proteomes" id="UP001549749">
    <property type="component" value="Unassembled WGS sequence"/>
</dbReference>